<protein>
    <recommendedName>
        <fullName evidence="3">Ankyrin repeat protein</fullName>
    </recommendedName>
</protein>
<dbReference type="Proteomes" id="UP000001396">
    <property type="component" value="Unassembled WGS sequence"/>
</dbReference>
<reference evidence="1 2" key="1">
    <citation type="journal article" date="2011" name="Genome Res.">
        <title>Phylogeny-wide analysis of social amoeba genomes highlights ancient origins for complex intercellular communication.</title>
        <authorList>
            <person name="Heidel A.J."/>
            <person name="Lawal H.M."/>
            <person name="Felder M."/>
            <person name="Schilde C."/>
            <person name="Helps N.R."/>
            <person name="Tunggal B."/>
            <person name="Rivero F."/>
            <person name="John U."/>
            <person name="Schleicher M."/>
            <person name="Eichinger L."/>
            <person name="Platzer M."/>
            <person name="Noegel A.A."/>
            <person name="Schaap P."/>
            <person name="Gloeckner G."/>
        </authorList>
    </citation>
    <scope>NUCLEOTIDE SEQUENCE [LARGE SCALE GENOMIC DNA]</scope>
    <source>
        <strain evidence="2">ATCC 26659 / Pp 5 / PN500</strain>
    </source>
</reference>
<dbReference type="Pfam" id="PF12796">
    <property type="entry name" value="Ank_2"/>
    <property type="match status" value="2"/>
</dbReference>
<dbReference type="STRING" id="670386.D3BGJ4"/>
<dbReference type="GeneID" id="31363127"/>
<dbReference type="EMBL" id="ADBJ01000035">
    <property type="protein sequence ID" value="EFA79228.1"/>
    <property type="molecule type" value="Genomic_DNA"/>
</dbReference>
<dbReference type="Gene3D" id="1.25.40.20">
    <property type="entry name" value="Ankyrin repeat-containing domain"/>
    <property type="match status" value="2"/>
</dbReference>
<dbReference type="InterPro" id="IPR036770">
    <property type="entry name" value="Ankyrin_rpt-contain_sf"/>
</dbReference>
<evidence type="ECO:0000313" key="1">
    <source>
        <dbReference type="EMBL" id="EFA79228.1"/>
    </source>
</evidence>
<sequence length="477" mass="54810">MNKQLFLRLFNNKTLFYIIFNYANYIFKIVLKKNIVFKWNKVILSPSILAGNGYLELLKHYANEHRYSIIYNAYSVLNNSIIANHLNIIKYLCEDLKVDSLAKDDKDNLFRLASRFSRLQIIRYLVEVWNIDLDYYAAFIESPLSGDITIVKYLSEQIAVADIKQNRYPKTVFEMAAKSGDVNILEWLYSNQSVCHTAGWGSVYHSAIEGGHLPMVEYLLERNNHNNNINNNIKQSLELDSYLQQTRKYIIDFGIEKDKLEIVKLLHSVWFKNQNKEFKSNNAYKFAINNGNCEMLEWLEENVGGFTSSSVNSETLNIAAAKGRLDLVKWIYGRCGEQCFNSNNDREFSALDFAAANGHFELVIWMNENINFGGCSSPSTNAIDYASKGGYLEIIQYLHNNRYCCSEKAMDNAAKYNQFDTLKWLHLNRSEGCTTNAMDSAAKSNHINIVKWLHENRSEGCTTNAIDKPSLRSDGIT</sequence>
<evidence type="ECO:0008006" key="3">
    <source>
        <dbReference type="Google" id="ProtNLM"/>
    </source>
</evidence>
<dbReference type="SUPFAM" id="SSF48403">
    <property type="entry name" value="Ankyrin repeat"/>
    <property type="match status" value="1"/>
</dbReference>
<dbReference type="InterPro" id="IPR002110">
    <property type="entry name" value="Ankyrin_rpt"/>
</dbReference>
<accession>D3BGJ4</accession>
<evidence type="ECO:0000313" key="2">
    <source>
        <dbReference type="Proteomes" id="UP000001396"/>
    </source>
</evidence>
<dbReference type="AlphaFoldDB" id="D3BGJ4"/>
<dbReference type="PANTHER" id="PTHR46586">
    <property type="entry name" value="ANKYRIN REPEAT-CONTAINING PROTEIN"/>
    <property type="match status" value="1"/>
</dbReference>
<name>D3BGJ4_HETP5</name>
<dbReference type="PANTHER" id="PTHR46586:SF3">
    <property type="entry name" value="ANKYRIN REPEAT-CONTAINING PROTEIN"/>
    <property type="match status" value="1"/>
</dbReference>
<proteinExistence type="predicted"/>
<dbReference type="RefSeq" id="XP_020431349.1">
    <property type="nucleotide sequence ID" value="XM_020578480.1"/>
</dbReference>
<dbReference type="InParanoid" id="D3BGJ4"/>
<keyword evidence="2" id="KW-1185">Reference proteome</keyword>
<gene>
    <name evidence="1" type="ORF">PPL_07646</name>
</gene>
<comment type="caution">
    <text evidence="1">The sequence shown here is derived from an EMBL/GenBank/DDBJ whole genome shotgun (WGS) entry which is preliminary data.</text>
</comment>
<dbReference type="InterPro" id="IPR052050">
    <property type="entry name" value="SecEffector_AnkRepeat"/>
</dbReference>
<organism evidence="1 2">
    <name type="scientific">Heterostelium pallidum (strain ATCC 26659 / Pp 5 / PN500)</name>
    <name type="common">Cellular slime mold</name>
    <name type="synonym">Polysphondylium pallidum</name>
    <dbReference type="NCBI Taxonomy" id="670386"/>
    <lineage>
        <taxon>Eukaryota</taxon>
        <taxon>Amoebozoa</taxon>
        <taxon>Evosea</taxon>
        <taxon>Eumycetozoa</taxon>
        <taxon>Dictyostelia</taxon>
        <taxon>Acytosteliales</taxon>
        <taxon>Acytosteliaceae</taxon>
        <taxon>Heterostelium</taxon>
    </lineage>
</organism>
<dbReference type="Pfam" id="PF13637">
    <property type="entry name" value="Ank_4"/>
    <property type="match status" value="1"/>
</dbReference>